<accession>A0A9Q8SEE2</accession>
<sequence length="237" mass="26268">MMMNLVTSDEASSHSYAAACILSVVSARMVDSSTLDFQVLRLLVNGSCQRQPALDIRPPADDGNTSPARSYSWGKAGRWSRIGDFSSFGSWKFLLLAVRCLPPRFRSSAPSSAFPPLRSCPGRSLDLLPVSPQATLRIRDPEAYRLRDTGVGPFHCISPRHFVLHPSWKPTRDRLPLHLTFSTPGRSLILGQDTSTPTRFASRRCFFQLPPASHHRIAFLDLPHVGRNRAVIAVPIP</sequence>
<name>A0A9Q8SEE2_9PEZI</name>
<evidence type="ECO:0000313" key="1">
    <source>
        <dbReference type="EMBL" id="UQC75543.1"/>
    </source>
</evidence>
<protein>
    <submittedName>
        <fullName evidence="1">Uncharacterized protein</fullName>
    </submittedName>
</protein>
<dbReference type="EMBL" id="CP019471">
    <property type="protein sequence ID" value="UQC75543.1"/>
    <property type="molecule type" value="Genomic_DNA"/>
</dbReference>
<evidence type="ECO:0000313" key="2">
    <source>
        <dbReference type="Proteomes" id="UP000830671"/>
    </source>
</evidence>
<dbReference type="GeneID" id="73336241"/>
<dbReference type="RefSeq" id="XP_049137188.1">
    <property type="nucleotide sequence ID" value="XM_049281231.1"/>
</dbReference>
<organism evidence="1 2">
    <name type="scientific">Colletotrichum lupini</name>
    <dbReference type="NCBI Taxonomy" id="145971"/>
    <lineage>
        <taxon>Eukaryota</taxon>
        <taxon>Fungi</taxon>
        <taxon>Dikarya</taxon>
        <taxon>Ascomycota</taxon>
        <taxon>Pezizomycotina</taxon>
        <taxon>Sordariomycetes</taxon>
        <taxon>Hypocreomycetidae</taxon>
        <taxon>Glomerellales</taxon>
        <taxon>Glomerellaceae</taxon>
        <taxon>Colletotrichum</taxon>
        <taxon>Colletotrichum acutatum species complex</taxon>
    </lineage>
</organism>
<reference evidence="1" key="1">
    <citation type="journal article" date="2021" name="Mol. Plant Microbe Interact.">
        <title>Complete Genome Sequence of the Plant-Pathogenic Fungus Colletotrichum lupini.</title>
        <authorList>
            <person name="Baroncelli R."/>
            <person name="Pensec F."/>
            <person name="Da Lio D."/>
            <person name="Boufleur T."/>
            <person name="Vicente I."/>
            <person name="Sarrocco S."/>
            <person name="Picot A."/>
            <person name="Baraldi E."/>
            <person name="Sukno S."/>
            <person name="Thon M."/>
            <person name="Le Floch G."/>
        </authorList>
    </citation>
    <scope>NUCLEOTIDE SEQUENCE</scope>
    <source>
        <strain evidence="1">IMI 504893</strain>
    </source>
</reference>
<dbReference type="KEGG" id="clup:CLUP02_02197"/>
<keyword evidence="2" id="KW-1185">Reference proteome</keyword>
<dbReference type="AlphaFoldDB" id="A0A9Q8SEE2"/>
<proteinExistence type="predicted"/>
<dbReference type="Proteomes" id="UP000830671">
    <property type="component" value="Chromosome 1"/>
</dbReference>
<gene>
    <name evidence="1" type="ORF">CLUP02_02197</name>
</gene>